<feature type="transmembrane region" description="Helical" evidence="1">
    <location>
        <begin position="152"/>
        <end position="177"/>
    </location>
</feature>
<feature type="transmembrane region" description="Helical" evidence="1">
    <location>
        <begin position="50"/>
        <end position="72"/>
    </location>
</feature>
<keyword evidence="1" id="KW-1133">Transmembrane helix</keyword>
<accession>A0ABQ8FW67</accession>
<keyword evidence="3" id="KW-1185">Reference proteome</keyword>
<dbReference type="EMBL" id="JAGTJR010000044">
    <property type="protein sequence ID" value="KAH7030470.1"/>
    <property type="molecule type" value="Genomic_DNA"/>
</dbReference>
<dbReference type="PANTHER" id="PTHR35043:SF7">
    <property type="entry name" value="TRANSCRIPTION FACTOR DOMAIN-CONTAINING PROTEIN"/>
    <property type="match status" value="1"/>
</dbReference>
<keyword evidence="1" id="KW-0472">Membrane</keyword>
<proteinExistence type="predicted"/>
<feature type="transmembrane region" description="Helical" evidence="1">
    <location>
        <begin position="79"/>
        <end position="101"/>
    </location>
</feature>
<gene>
    <name evidence="2" type="ORF">B0J12DRAFT_789519</name>
</gene>
<keyword evidence="1" id="KW-0812">Transmembrane</keyword>
<dbReference type="PANTHER" id="PTHR35043">
    <property type="entry name" value="TRANSCRIPTION FACTOR DOMAIN-CONTAINING PROTEIN"/>
    <property type="match status" value="1"/>
</dbReference>
<protein>
    <submittedName>
        <fullName evidence="2">Uncharacterized protein</fullName>
    </submittedName>
</protein>
<evidence type="ECO:0000313" key="2">
    <source>
        <dbReference type="EMBL" id="KAH7030470.1"/>
    </source>
</evidence>
<evidence type="ECO:0000256" key="1">
    <source>
        <dbReference type="SAM" id="Phobius"/>
    </source>
</evidence>
<reference evidence="2 3" key="1">
    <citation type="journal article" date="2021" name="Nat. Commun.">
        <title>Genetic determinants of endophytism in the Arabidopsis root mycobiome.</title>
        <authorList>
            <person name="Mesny F."/>
            <person name="Miyauchi S."/>
            <person name="Thiergart T."/>
            <person name="Pickel B."/>
            <person name="Atanasova L."/>
            <person name="Karlsson M."/>
            <person name="Huettel B."/>
            <person name="Barry K.W."/>
            <person name="Haridas S."/>
            <person name="Chen C."/>
            <person name="Bauer D."/>
            <person name="Andreopoulos W."/>
            <person name="Pangilinan J."/>
            <person name="LaButti K."/>
            <person name="Riley R."/>
            <person name="Lipzen A."/>
            <person name="Clum A."/>
            <person name="Drula E."/>
            <person name="Henrissat B."/>
            <person name="Kohler A."/>
            <person name="Grigoriev I.V."/>
            <person name="Martin F.M."/>
            <person name="Hacquard S."/>
        </authorList>
    </citation>
    <scope>NUCLEOTIDE SEQUENCE [LARGE SCALE GENOMIC DNA]</scope>
    <source>
        <strain evidence="2 3">MPI-SDFR-AT-0080</strain>
    </source>
</reference>
<sequence length="182" mass="20550">MYFQPLGLTTLELTSLSFIFCTVQTLFPWSHRPLDAEETIEFQGPTPGDLIYAFVYISTYLDIHLTAWKFLFPIETERLLWRVASFVLLALSTFYFTAFAFGEMGGVALYGKYVLHNSEVGTTVELASIMTPGIALAQRLRMIVLYFLARSYIIAEGFVALRMLPASTYLAVAWSAFVPHFG</sequence>
<organism evidence="2 3">
    <name type="scientific">Macrophomina phaseolina</name>
    <dbReference type="NCBI Taxonomy" id="35725"/>
    <lineage>
        <taxon>Eukaryota</taxon>
        <taxon>Fungi</taxon>
        <taxon>Dikarya</taxon>
        <taxon>Ascomycota</taxon>
        <taxon>Pezizomycotina</taxon>
        <taxon>Dothideomycetes</taxon>
        <taxon>Dothideomycetes incertae sedis</taxon>
        <taxon>Botryosphaeriales</taxon>
        <taxon>Botryosphaeriaceae</taxon>
        <taxon>Macrophomina</taxon>
    </lineage>
</organism>
<evidence type="ECO:0000313" key="3">
    <source>
        <dbReference type="Proteomes" id="UP000774617"/>
    </source>
</evidence>
<comment type="caution">
    <text evidence="2">The sequence shown here is derived from an EMBL/GenBank/DDBJ whole genome shotgun (WGS) entry which is preliminary data.</text>
</comment>
<name>A0ABQ8FW67_9PEZI</name>
<dbReference type="Proteomes" id="UP000774617">
    <property type="component" value="Unassembled WGS sequence"/>
</dbReference>
<feature type="transmembrane region" description="Helical" evidence="1">
    <location>
        <begin position="121"/>
        <end position="140"/>
    </location>
</feature>
<feature type="transmembrane region" description="Helical" evidence="1">
    <location>
        <begin position="12"/>
        <end position="30"/>
    </location>
</feature>